<accession>A0A0B7C3H9</accession>
<feature type="non-terminal residue" evidence="1">
    <location>
        <position position="1"/>
    </location>
</feature>
<gene>
    <name evidence="1" type="primary">ORF222657</name>
</gene>
<proteinExistence type="predicted"/>
<feature type="non-terminal residue" evidence="1">
    <location>
        <position position="75"/>
    </location>
</feature>
<sequence length="75" mass="8378">GRKKHFIISRGLENSRVQEMDNSLNMSKTSIISKSELLVNSHLATSESDLDLDNTLDDSFIGSTSLYGCEDDLRE</sequence>
<evidence type="ECO:0000313" key="1">
    <source>
        <dbReference type="EMBL" id="CEL00014.1"/>
    </source>
</evidence>
<reference evidence="1" key="1">
    <citation type="submission" date="2014-12" db="EMBL/GenBank/DDBJ databases">
        <title>Insight into the proteome of Arion vulgaris.</title>
        <authorList>
            <person name="Aradska J."/>
            <person name="Bulat T."/>
            <person name="Smidak R."/>
            <person name="Sarate P."/>
            <person name="Gangsoo J."/>
            <person name="Sialana F."/>
            <person name="Bilban M."/>
            <person name="Lubec G."/>
        </authorList>
    </citation>
    <scope>NUCLEOTIDE SEQUENCE</scope>
    <source>
        <tissue evidence="1">Skin</tissue>
    </source>
</reference>
<dbReference type="EMBL" id="HACG01053143">
    <property type="protein sequence ID" value="CEL00014.1"/>
    <property type="molecule type" value="Transcribed_RNA"/>
</dbReference>
<organism evidence="1">
    <name type="scientific">Arion vulgaris</name>
    <dbReference type="NCBI Taxonomy" id="1028688"/>
    <lineage>
        <taxon>Eukaryota</taxon>
        <taxon>Metazoa</taxon>
        <taxon>Spiralia</taxon>
        <taxon>Lophotrochozoa</taxon>
        <taxon>Mollusca</taxon>
        <taxon>Gastropoda</taxon>
        <taxon>Heterobranchia</taxon>
        <taxon>Euthyneura</taxon>
        <taxon>Panpulmonata</taxon>
        <taxon>Eupulmonata</taxon>
        <taxon>Stylommatophora</taxon>
        <taxon>Helicina</taxon>
        <taxon>Arionoidea</taxon>
        <taxon>Arionidae</taxon>
        <taxon>Arion</taxon>
    </lineage>
</organism>
<dbReference type="AlphaFoldDB" id="A0A0B7C3H9"/>
<protein>
    <submittedName>
        <fullName evidence="1">Uncharacterized protein</fullName>
    </submittedName>
</protein>
<name>A0A0B7C3H9_9EUPU</name>